<keyword evidence="4" id="KW-1185">Reference proteome</keyword>
<dbReference type="AlphaFoldDB" id="A0A1G8ZTI5"/>
<evidence type="ECO:0008006" key="5">
    <source>
        <dbReference type="Google" id="ProtNLM"/>
    </source>
</evidence>
<evidence type="ECO:0000256" key="1">
    <source>
        <dbReference type="ARBA" id="ARBA00009981"/>
    </source>
</evidence>
<name>A0A1G8ZTI5_9LACT</name>
<organism evidence="3 4">
    <name type="scientific">Alkalibacterium thalassium</name>
    <dbReference type="NCBI Taxonomy" id="426701"/>
    <lineage>
        <taxon>Bacteria</taxon>
        <taxon>Bacillati</taxon>
        <taxon>Bacillota</taxon>
        <taxon>Bacilli</taxon>
        <taxon>Lactobacillales</taxon>
        <taxon>Carnobacteriaceae</taxon>
        <taxon>Alkalibacterium</taxon>
    </lineage>
</organism>
<dbReference type="SUPFAM" id="SSF143120">
    <property type="entry name" value="YefM-like"/>
    <property type="match status" value="1"/>
</dbReference>
<evidence type="ECO:0000256" key="2">
    <source>
        <dbReference type="SAM" id="Coils"/>
    </source>
</evidence>
<dbReference type="EMBL" id="FNFK01000016">
    <property type="protein sequence ID" value="SDK17665.1"/>
    <property type="molecule type" value="Genomic_DNA"/>
</dbReference>
<proteinExistence type="inferred from homology"/>
<dbReference type="STRING" id="426701.SAMN04488098_10165"/>
<dbReference type="InterPro" id="IPR036165">
    <property type="entry name" value="YefM-like_sf"/>
</dbReference>
<evidence type="ECO:0000313" key="3">
    <source>
        <dbReference type="EMBL" id="SDK17665.1"/>
    </source>
</evidence>
<dbReference type="OrthoDB" id="2418231at2"/>
<evidence type="ECO:0000313" key="4">
    <source>
        <dbReference type="Proteomes" id="UP000199433"/>
    </source>
</evidence>
<protein>
    <recommendedName>
        <fullName evidence="5">Antitoxin Phd_YefM, type II toxin-antitoxin system</fullName>
    </recommendedName>
</protein>
<keyword evidence="2" id="KW-0175">Coiled coil</keyword>
<sequence>MAFELIGNIPKGSISDVKKSPMDIFKKAEELNEGVYILNRDNVAGVMLTQQHYEALIQKIDDLEEELLDYEVSRRLKAQDAQKDVRTFSLEAVMGKELAEAEYDPDDNGWD</sequence>
<reference evidence="4" key="1">
    <citation type="submission" date="2016-10" db="EMBL/GenBank/DDBJ databases">
        <authorList>
            <person name="Varghese N."/>
            <person name="Submissions S."/>
        </authorList>
    </citation>
    <scope>NUCLEOTIDE SEQUENCE [LARGE SCALE GENOMIC DNA]</scope>
    <source>
        <strain evidence="4">DSM 19181</strain>
    </source>
</reference>
<comment type="similarity">
    <text evidence="1">Belongs to the phD/YefM antitoxin family.</text>
</comment>
<feature type="coiled-coil region" evidence="2">
    <location>
        <begin position="46"/>
        <end position="73"/>
    </location>
</feature>
<accession>A0A1G8ZTI5</accession>
<dbReference type="RefSeq" id="WP_091266350.1">
    <property type="nucleotide sequence ID" value="NZ_FNFK01000016.1"/>
</dbReference>
<dbReference type="Proteomes" id="UP000199433">
    <property type="component" value="Unassembled WGS sequence"/>
</dbReference>
<gene>
    <name evidence="3" type="ORF">SAMN04488098_10165</name>
</gene>